<dbReference type="EMBL" id="BX294138">
    <property type="protein sequence ID" value="CAD72987.1"/>
    <property type="molecule type" value="Genomic_DNA"/>
</dbReference>
<keyword evidence="2" id="KW-1185">Reference proteome</keyword>
<dbReference type="HOGENOM" id="CLU_2397599_0_0_0"/>
<accession>Q7UUU0</accession>
<dbReference type="EnsemblBacteria" id="CAD72987">
    <property type="protein sequence ID" value="CAD72987"/>
    <property type="gene ID" value="RB3062"/>
</dbReference>
<dbReference type="AlphaFoldDB" id="Q7UUU0"/>
<name>Q7UUU0_RHOBA</name>
<dbReference type="KEGG" id="rba:RB3062"/>
<evidence type="ECO:0000313" key="1">
    <source>
        <dbReference type="EMBL" id="CAD72987.1"/>
    </source>
</evidence>
<dbReference type="Proteomes" id="UP000001025">
    <property type="component" value="Chromosome"/>
</dbReference>
<evidence type="ECO:0000313" key="2">
    <source>
        <dbReference type="Proteomes" id="UP000001025"/>
    </source>
</evidence>
<gene>
    <name evidence="1" type="ordered locus">RB3062</name>
</gene>
<protein>
    <submittedName>
        <fullName evidence="1">Uncharacterized protein</fullName>
    </submittedName>
</protein>
<reference evidence="1 2" key="1">
    <citation type="journal article" date="2003" name="Proc. Natl. Acad. Sci. U.S.A.">
        <title>Complete genome sequence of the marine planctomycete Pirellula sp. strain 1.</title>
        <authorList>
            <person name="Gloeckner F.O."/>
            <person name="Kube M."/>
            <person name="Bauer M."/>
            <person name="Teeling H."/>
            <person name="Lombardot T."/>
            <person name="Ludwig W."/>
            <person name="Gade D."/>
            <person name="Beck A."/>
            <person name="Borzym K."/>
            <person name="Heitmann K."/>
            <person name="Rabus R."/>
            <person name="Schlesner H."/>
            <person name="Amann R."/>
            <person name="Reinhardt R."/>
        </authorList>
    </citation>
    <scope>NUCLEOTIDE SEQUENCE [LARGE SCALE GENOMIC DNA]</scope>
    <source>
        <strain evidence="2">DSM 10527 / NCIMB 13988 / SH1</strain>
    </source>
</reference>
<organism evidence="1 2">
    <name type="scientific">Rhodopirellula baltica (strain DSM 10527 / NCIMB 13988 / SH1)</name>
    <dbReference type="NCBI Taxonomy" id="243090"/>
    <lineage>
        <taxon>Bacteria</taxon>
        <taxon>Pseudomonadati</taxon>
        <taxon>Planctomycetota</taxon>
        <taxon>Planctomycetia</taxon>
        <taxon>Pirellulales</taxon>
        <taxon>Pirellulaceae</taxon>
        <taxon>Rhodopirellula</taxon>
    </lineage>
</organism>
<sequence>MLFSSVQVEFVRLMNWCSSLLQRKYWPRVCSLPNTFTTRFANIRCIDCRSLFDALFSADPSQRDSRRIIRPESSERRSLADCWTDRLHQPNKD</sequence>
<dbReference type="InParanoid" id="Q7UUU0"/>
<dbReference type="STRING" id="243090.RB3062"/>
<proteinExistence type="predicted"/>